<dbReference type="EMBL" id="KQ947435">
    <property type="protein sequence ID" value="KUJ08528.1"/>
    <property type="molecule type" value="Genomic_DNA"/>
</dbReference>
<dbReference type="KEGG" id="psco:LY89DRAFT_676931"/>
<organism evidence="1 2">
    <name type="scientific">Mollisia scopiformis</name>
    <name type="common">Conifer needle endophyte fungus</name>
    <name type="synonym">Phialocephala scopiformis</name>
    <dbReference type="NCBI Taxonomy" id="149040"/>
    <lineage>
        <taxon>Eukaryota</taxon>
        <taxon>Fungi</taxon>
        <taxon>Dikarya</taxon>
        <taxon>Ascomycota</taxon>
        <taxon>Pezizomycotina</taxon>
        <taxon>Leotiomycetes</taxon>
        <taxon>Helotiales</taxon>
        <taxon>Mollisiaceae</taxon>
        <taxon>Mollisia</taxon>
    </lineage>
</organism>
<dbReference type="InParanoid" id="A0A132B7Z2"/>
<evidence type="ECO:0000313" key="2">
    <source>
        <dbReference type="Proteomes" id="UP000070700"/>
    </source>
</evidence>
<evidence type="ECO:0000313" key="1">
    <source>
        <dbReference type="EMBL" id="KUJ08528.1"/>
    </source>
</evidence>
<gene>
    <name evidence="1" type="ORF">LY89DRAFT_676931</name>
</gene>
<keyword evidence="2" id="KW-1185">Reference proteome</keyword>
<dbReference type="RefSeq" id="XP_018062883.1">
    <property type="nucleotide sequence ID" value="XM_018213642.1"/>
</dbReference>
<proteinExistence type="predicted"/>
<protein>
    <submittedName>
        <fullName evidence="1">Uncharacterized protein</fullName>
    </submittedName>
</protein>
<dbReference type="Proteomes" id="UP000070700">
    <property type="component" value="Unassembled WGS sequence"/>
</dbReference>
<dbReference type="AlphaFoldDB" id="A0A132B7Z2"/>
<reference evidence="1 2" key="1">
    <citation type="submission" date="2015-10" db="EMBL/GenBank/DDBJ databases">
        <title>Full genome of DAOMC 229536 Phialocephala scopiformis, a fungal endophyte of spruce producing the potent anti-insectan compound rugulosin.</title>
        <authorList>
            <consortium name="DOE Joint Genome Institute"/>
            <person name="Walker A.K."/>
            <person name="Frasz S.L."/>
            <person name="Seifert K.A."/>
            <person name="Miller J.D."/>
            <person name="Mondo S.J."/>
            <person name="Labutti K."/>
            <person name="Lipzen A."/>
            <person name="Dockter R."/>
            <person name="Kennedy M."/>
            <person name="Grigoriev I.V."/>
            <person name="Spatafora J.W."/>
        </authorList>
    </citation>
    <scope>NUCLEOTIDE SEQUENCE [LARGE SCALE GENOMIC DNA]</scope>
    <source>
        <strain evidence="1 2">CBS 120377</strain>
    </source>
</reference>
<accession>A0A132B7Z2</accession>
<dbReference type="GeneID" id="28823368"/>
<name>A0A132B7Z2_MOLSC</name>
<sequence>MATEESVRQGNDTIQWHVRKPTIKASLETKLLCSLLDVMSSPDLKQVTYAQEPYFPLVEKLCYRYHLRPGTAVGLDKVLEMYKIPNDDVLYKSVLFEIKTHKKKKWTGAVEYHIEGQAKVLYEGGDIAKNPASNKSFECRREYSWEVSAGETELAELSEELNWECIATILEFYVTYTYTAAGSKRDYAGQRKCKDKHPNPLESLGYLGWLGTPTDENRPNFRRKP</sequence>